<evidence type="ECO:0000256" key="1">
    <source>
        <dbReference type="ARBA" id="ARBA00022729"/>
    </source>
</evidence>
<name>A0A7V4U018_CALAY</name>
<dbReference type="Gene3D" id="1.10.1130.10">
    <property type="entry name" value="Flavocytochrome C3, Chain A"/>
    <property type="match status" value="1"/>
</dbReference>
<evidence type="ECO:0000313" key="2">
    <source>
        <dbReference type="EMBL" id="HGY55123.1"/>
    </source>
</evidence>
<proteinExistence type="predicted"/>
<dbReference type="Proteomes" id="UP000885779">
    <property type="component" value="Unassembled WGS sequence"/>
</dbReference>
<dbReference type="AlphaFoldDB" id="A0A7V4U018"/>
<dbReference type="PANTHER" id="PTHR35038">
    <property type="entry name" value="DISSIMILATORY SULFITE REDUCTASE SIRA"/>
    <property type="match status" value="1"/>
</dbReference>
<gene>
    <name evidence="2" type="ORF">ENK44_05455</name>
</gene>
<keyword evidence="1" id="KW-0732">Signal</keyword>
<dbReference type="SUPFAM" id="SSF48695">
    <property type="entry name" value="Multiheme cytochromes"/>
    <property type="match status" value="1"/>
</dbReference>
<comment type="caution">
    <text evidence="2">The sequence shown here is derived from an EMBL/GenBank/DDBJ whole genome shotgun (WGS) entry which is preliminary data.</text>
</comment>
<dbReference type="PANTHER" id="PTHR35038:SF8">
    <property type="entry name" value="C-TYPE POLYHEME CYTOCHROME OMCC"/>
    <property type="match status" value="1"/>
</dbReference>
<dbReference type="GO" id="GO:0016491">
    <property type="term" value="F:oxidoreductase activity"/>
    <property type="evidence" value="ECO:0007669"/>
    <property type="project" value="TreeGrafter"/>
</dbReference>
<sequence>MANARSLKYRATPFAALLLFIIALLILFQPQNDQSMPGYKELPDRCITCHADVTDMSAAHPNAALGCAVCHLGNPDAADEKNAHAGMVRNPSDLHWAHQTCGKSQCHPNLTHAVKNSIMTSNAGIAASTLYQWDERATPDDSALVIDRLPDTSLATSHLRKLCAGCHINKRENDLPGEFGRRGGGCNDCHLVREDDPKQHPRFTVQMDITVCEKCHNRSDRTALSYQGKFESEGYGTPYEQGSTNFNELSGGRYFYHIPADVHFRAGMVCIDCHLAEEVMGDGKRYSHLEEQVKIDCADCHRLQTAWPDSAALVWKILQVNNNLRLPADSAFAQTSDGYFYANVFWEAGRAVLIRKLDGKKLEIPQTNHKRQCAMPGHERLSCQSCHSAYTPQCYGCHDVYDPTRKQLDKVSYEETDGHWSEGRSYLRFEKPPLGIDTRNRVLPFAPGCQVYMTELDDTLGIKKQKTWLTMAPFDPHATRTAVPQCIDCHSDPKRLGLGNGRLVLRNGNLSVIPIYNTQKAGLGEDDLEKMVDPDGRVTQRMSRLTARPFKPDEIENIYRVSYCLVCHDRAEDVIYNDFEKSVRRYKSDNALPCRQDESVN</sequence>
<evidence type="ECO:0008006" key="3">
    <source>
        <dbReference type="Google" id="ProtNLM"/>
    </source>
</evidence>
<protein>
    <recommendedName>
        <fullName evidence="3">Cytochrome C</fullName>
    </recommendedName>
</protein>
<dbReference type="InterPro" id="IPR036280">
    <property type="entry name" value="Multihaem_cyt_sf"/>
</dbReference>
<accession>A0A7V4U018</accession>
<dbReference type="EMBL" id="DRQG01000051">
    <property type="protein sequence ID" value="HGY55123.1"/>
    <property type="molecule type" value="Genomic_DNA"/>
</dbReference>
<dbReference type="InterPro" id="IPR051829">
    <property type="entry name" value="Multiheme_Cytochr_ET"/>
</dbReference>
<reference evidence="2" key="1">
    <citation type="journal article" date="2020" name="mSystems">
        <title>Genome- and Community-Level Interaction Insights into Carbon Utilization and Element Cycling Functions of Hydrothermarchaeota in Hydrothermal Sediment.</title>
        <authorList>
            <person name="Zhou Z."/>
            <person name="Liu Y."/>
            <person name="Xu W."/>
            <person name="Pan J."/>
            <person name="Luo Z.H."/>
            <person name="Li M."/>
        </authorList>
    </citation>
    <scope>NUCLEOTIDE SEQUENCE [LARGE SCALE GENOMIC DNA]</scope>
    <source>
        <strain evidence="2">HyVt-577</strain>
    </source>
</reference>
<organism evidence="2">
    <name type="scientific">Caldithrix abyssi</name>
    <dbReference type="NCBI Taxonomy" id="187145"/>
    <lineage>
        <taxon>Bacteria</taxon>
        <taxon>Pseudomonadati</taxon>
        <taxon>Calditrichota</taxon>
        <taxon>Calditrichia</taxon>
        <taxon>Calditrichales</taxon>
        <taxon>Calditrichaceae</taxon>
        <taxon>Caldithrix</taxon>
    </lineage>
</organism>